<name>F3CCZ8_PSESG</name>
<proteinExistence type="predicted"/>
<comment type="caution">
    <text evidence="1">The sequence shown here is derived from an EMBL/GenBank/DDBJ whole genome shotgun (WGS) entry which is preliminary data.</text>
</comment>
<sequence length="73" mass="8174">ALAPCRWLCHASSEKADLARQHVQHPFQVRINALSCQWIKVQKAGLAAFAMHPQVLDATSLLQIAGLQLRRFL</sequence>
<organism evidence="1 2">
    <name type="scientific">Pseudomonas savastanoi pv. glycinea str. race 4</name>
    <dbReference type="NCBI Taxonomy" id="875330"/>
    <lineage>
        <taxon>Bacteria</taxon>
        <taxon>Pseudomonadati</taxon>
        <taxon>Pseudomonadota</taxon>
        <taxon>Gammaproteobacteria</taxon>
        <taxon>Pseudomonadales</taxon>
        <taxon>Pseudomonadaceae</taxon>
        <taxon>Pseudomonas</taxon>
    </lineage>
</organism>
<reference evidence="1 2" key="1">
    <citation type="journal article" date="2011" name="PLoS Pathog.">
        <title>Dynamic evolution of pathogenicity revealed by sequencing and comparative genomics of 19 Pseudomonas syringae isolates.</title>
        <authorList>
            <person name="Baltrus D.A."/>
            <person name="Nishimura M.T."/>
            <person name="Romanchuk A."/>
            <person name="Chang J.H."/>
            <person name="Mukhtar M.S."/>
            <person name="Cherkis K."/>
            <person name="Roach J."/>
            <person name="Grant S.R."/>
            <person name="Jones C.D."/>
            <person name="Dangl J.L."/>
        </authorList>
    </citation>
    <scope>NUCLEOTIDE SEQUENCE [LARGE SCALE GENOMIC DNA]</scope>
    <source>
        <strain evidence="2">race 4</strain>
    </source>
</reference>
<dbReference type="EMBL" id="ADWY01001538">
    <property type="protein sequence ID" value="EGH17140.1"/>
    <property type="molecule type" value="Genomic_DNA"/>
</dbReference>
<dbReference type="HOGENOM" id="CLU_2693751_0_0_6"/>
<dbReference type="AlphaFoldDB" id="F3CCZ8"/>
<gene>
    <name evidence="1" type="ORF">Pgy4_29525</name>
</gene>
<protein>
    <submittedName>
        <fullName evidence="1">Uncharacterized protein</fullName>
    </submittedName>
</protein>
<evidence type="ECO:0000313" key="2">
    <source>
        <dbReference type="Proteomes" id="UP000005466"/>
    </source>
</evidence>
<accession>F3CCZ8</accession>
<feature type="non-terminal residue" evidence="1">
    <location>
        <position position="1"/>
    </location>
</feature>
<evidence type="ECO:0000313" key="1">
    <source>
        <dbReference type="EMBL" id="EGH17140.1"/>
    </source>
</evidence>
<dbReference type="Proteomes" id="UP000005466">
    <property type="component" value="Unassembled WGS sequence"/>
</dbReference>